<protein>
    <submittedName>
        <fullName evidence="4">Maleylacetoacetate isomerase</fullName>
        <ecNumber evidence="4">5.2.1.2</ecNumber>
    </submittedName>
</protein>
<dbReference type="NCBIfam" id="TIGR01262">
    <property type="entry name" value="maiA"/>
    <property type="match status" value="1"/>
</dbReference>
<sequence length="212" mass="23115">MRLYSYWRSTASYRVRIALNLKGVAFDTVPVNLVAGEQRSADHTARNPAGLVPALELADGTVLTQSLAIIDWLETTCPEPPLLPADPILRARVMAAAHLIAMDIHPVNNLRVVQHLGATFDATPEDKAAWMCHWMALGFDALERMVDPATPFAFTDAPTLADICLVAQIYNARRWGLNLAPWPHLTEIDAMASALPAFAKAAPEAQPDAIQT</sequence>
<evidence type="ECO:0000256" key="1">
    <source>
        <dbReference type="ARBA" id="ARBA00010007"/>
    </source>
</evidence>
<dbReference type="SFLD" id="SFLDS00019">
    <property type="entry name" value="Glutathione_Transferase_(cytos"/>
    <property type="match status" value="1"/>
</dbReference>
<dbReference type="PROSITE" id="PS50404">
    <property type="entry name" value="GST_NTER"/>
    <property type="match status" value="1"/>
</dbReference>
<dbReference type="InterPro" id="IPR034330">
    <property type="entry name" value="GST_Zeta_C"/>
</dbReference>
<evidence type="ECO:0000313" key="4">
    <source>
        <dbReference type="EMBL" id="MCV2872683.1"/>
    </source>
</evidence>
<dbReference type="Pfam" id="PF13409">
    <property type="entry name" value="GST_N_2"/>
    <property type="match status" value="1"/>
</dbReference>
<organism evidence="4 5">
    <name type="scientific">Albidovulum litorale</name>
    <dbReference type="NCBI Taxonomy" id="2984134"/>
    <lineage>
        <taxon>Bacteria</taxon>
        <taxon>Pseudomonadati</taxon>
        <taxon>Pseudomonadota</taxon>
        <taxon>Alphaproteobacteria</taxon>
        <taxon>Rhodobacterales</taxon>
        <taxon>Paracoccaceae</taxon>
        <taxon>Albidovulum</taxon>
    </lineage>
</organism>
<dbReference type="InterPro" id="IPR010987">
    <property type="entry name" value="Glutathione-S-Trfase_C-like"/>
</dbReference>
<dbReference type="Proteomes" id="UP001652564">
    <property type="component" value="Unassembled WGS sequence"/>
</dbReference>
<dbReference type="CDD" id="cd03191">
    <property type="entry name" value="GST_C_Zeta"/>
    <property type="match status" value="1"/>
</dbReference>
<feature type="domain" description="GST N-terminal" evidence="2">
    <location>
        <begin position="1"/>
        <end position="81"/>
    </location>
</feature>
<dbReference type="InterPro" id="IPR005955">
    <property type="entry name" value="GST_Zeta"/>
</dbReference>
<keyword evidence="5" id="KW-1185">Reference proteome</keyword>
<evidence type="ECO:0000313" key="5">
    <source>
        <dbReference type="Proteomes" id="UP001652564"/>
    </source>
</evidence>
<accession>A0ABT2ZNG8</accession>
<dbReference type="SFLD" id="SFLDG00358">
    <property type="entry name" value="Main_(cytGST)"/>
    <property type="match status" value="1"/>
</dbReference>
<keyword evidence="4" id="KW-0413">Isomerase</keyword>
<dbReference type="EMBL" id="JAOWKZ010000002">
    <property type="protein sequence ID" value="MCV2872683.1"/>
    <property type="molecule type" value="Genomic_DNA"/>
</dbReference>
<dbReference type="InterPro" id="IPR040079">
    <property type="entry name" value="Glutathione_S-Trfase"/>
</dbReference>
<dbReference type="Gene3D" id="1.20.1050.10">
    <property type="match status" value="1"/>
</dbReference>
<dbReference type="CDD" id="cd03042">
    <property type="entry name" value="GST_N_Zeta"/>
    <property type="match status" value="1"/>
</dbReference>
<comment type="similarity">
    <text evidence="1">Belongs to the GST superfamily. Zeta family.</text>
</comment>
<comment type="caution">
    <text evidence="4">The sequence shown here is derived from an EMBL/GenBank/DDBJ whole genome shotgun (WGS) entry which is preliminary data.</text>
</comment>
<proteinExistence type="inferred from homology"/>
<reference evidence="4 5" key="1">
    <citation type="submission" date="2022-10" db="EMBL/GenBank/DDBJ databases">
        <title>Defluviimonas sp. nov., isolated from ocean surface sediments.</title>
        <authorList>
            <person name="He W."/>
            <person name="Wang L."/>
            <person name="Zhang D.-F."/>
        </authorList>
    </citation>
    <scope>NUCLEOTIDE SEQUENCE [LARGE SCALE GENOMIC DNA]</scope>
    <source>
        <strain evidence="4 5">WL0050</strain>
    </source>
</reference>
<dbReference type="GO" id="GO:0016034">
    <property type="term" value="F:maleylacetoacetate isomerase activity"/>
    <property type="evidence" value="ECO:0007669"/>
    <property type="project" value="UniProtKB-EC"/>
</dbReference>
<dbReference type="PROSITE" id="PS50405">
    <property type="entry name" value="GST_CTER"/>
    <property type="match status" value="1"/>
</dbReference>
<dbReference type="SUPFAM" id="SSF47616">
    <property type="entry name" value="GST C-terminal domain-like"/>
    <property type="match status" value="1"/>
</dbReference>
<dbReference type="InterPro" id="IPR036249">
    <property type="entry name" value="Thioredoxin-like_sf"/>
</dbReference>
<evidence type="ECO:0000259" key="3">
    <source>
        <dbReference type="PROSITE" id="PS50405"/>
    </source>
</evidence>
<dbReference type="InterPro" id="IPR004045">
    <property type="entry name" value="Glutathione_S-Trfase_N"/>
</dbReference>
<dbReference type="SUPFAM" id="SSF52833">
    <property type="entry name" value="Thioredoxin-like"/>
    <property type="match status" value="1"/>
</dbReference>
<dbReference type="InterPro" id="IPR034333">
    <property type="entry name" value="GST_Zeta_N"/>
</dbReference>
<dbReference type="PANTHER" id="PTHR42673:SF4">
    <property type="entry name" value="MALEYLACETOACETATE ISOMERASE"/>
    <property type="match status" value="1"/>
</dbReference>
<dbReference type="EC" id="5.2.1.2" evidence="4"/>
<evidence type="ECO:0000259" key="2">
    <source>
        <dbReference type="PROSITE" id="PS50404"/>
    </source>
</evidence>
<dbReference type="RefSeq" id="WP_263739860.1">
    <property type="nucleotide sequence ID" value="NZ_JAOWKZ010000002.1"/>
</dbReference>
<name>A0ABT2ZNG8_9RHOB</name>
<feature type="domain" description="GST C-terminal" evidence="3">
    <location>
        <begin position="86"/>
        <end position="211"/>
    </location>
</feature>
<dbReference type="PANTHER" id="PTHR42673">
    <property type="entry name" value="MALEYLACETOACETATE ISOMERASE"/>
    <property type="match status" value="1"/>
</dbReference>
<dbReference type="Gene3D" id="3.40.30.10">
    <property type="entry name" value="Glutaredoxin"/>
    <property type="match status" value="1"/>
</dbReference>
<gene>
    <name evidence="4" type="primary">maiA</name>
    <name evidence="4" type="ORF">OEZ71_10295</name>
</gene>
<dbReference type="InterPro" id="IPR036282">
    <property type="entry name" value="Glutathione-S-Trfase_C_sf"/>
</dbReference>